<sequence length="349" mass="39150">MEGGGRPPLIEENRDSGNHTVEGILSGKYNRDLRRSSGTETNPDLTPIAECDIPIGPLRFCDSIAIKNYVRTLYLGVDPWRRDNHSDQIVNVSVRVWRKQGCPMTVSKRDDEAGKLEVNYSQLARTISTAFETLTASRELAEQHALHHFVEILWREISQRAVDNDWKICAMHIKADLPKATHTGDCLSLELWREPNLGDANPKLNSSMVLCFQGLRLNASIGFHAFEHQAKQRLIITLWIDTVDGGKPHGPSRALLNHIQELETVVVKFVETTIFKTLEGMGNELLALVKQRLGDSFAPDMAPNLRLRIEKPLAVPLADAPMVELYRPWIRPEGLGSVEDGQSGKKQKV</sequence>
<dbReference type="Pfam" id="PF02152">
    <property type="entry name" value="FolB"/>
    <property type="match status" value="1"/>
</dbReference>
<name>A0A6G1FYI7_9PEZI</name>
<dbReference type="InterPro" id="IPR043133">
    <property type="entry name" value="GTP-CH-I_C/QueF"/>
</dbReference>
<reference evidence="4 6" key="1">
    <citation type="submission" date="2020-01" db="EMBL/GenBank/DDBJ databases">
        <authorList>
            <consortium name="DOE Joint Genome Institute"/>
            <person name="Haridas S."/>
            <person name="Albert R."/>
            <person name="Binder M."/>
            <person name="Bloem J."/>
            <person name="Labutti K."/>
            <person name="Salamov A."/>
            <person name="Andreopoulos B."/>
            <person name="Baker S.E."/>
            <person name="Barry K."/>
            <person name="Bills G."/>
            <person name="Bluhm B.H."/>
            <person name="Cannon C."/>
            <person name="Castanera R."/>
            <person name="Culley D.E."/>
            <person name="Daum C."/>
            <person name="Ezra D."/>
            <person name="Gonzalez J.B."/>
            <person name="Henrissat B."/>
            <person name="Kuo A."/>
            <person name="Liang C."/>
            <person name="Lipzen A."/>
            <person name="Lutzoni F."/>
            <person name="Magnuson J."/>
            <person name="Mondo S."/>
            <person name="Nolan M."/>
            <person name="Ohm R."/>
            <person name="Pangilinan J."/>
            <person name="Park H.-J."/>
            <person name="Ramirez L."/>
            <person name="Alfaro M."/>
            <person name="Sun H."/>
            <person name="Tritt A."/>
            <person name="Yoshinaga Y."/>
            <person name="Zwiers L.-H."/>
            <person name="Turgeon B.G."/>
            <person name="Goodwin S.B."/>
            <person name="Spatafora J.W."/>
            <person name="Crous P.W."/>
            <person name="Grigoriev I.V."/>
        </authorList>
    </citation>
    <scope>NUCLEOTIDE SEQUENCE</scope>
    <source>
        <strain evidence="4 6">CBS 781.70</strain>
    </source>
</reference>
<evidence type="ECO:0000313" key="6">
    <source>
        <dbReference type="RefSeq" id="XP_033532367.1"/>
    </source>
</evidence>
<evidence type="ECO:0000313" key="4">
    <source>
        <dbReference type="EMBL" id="KAF1810736.1"/>
    </source>
</evidence>
<dbReference type="Proteomes" id="UP000504638">
    <property type="component" value="Unplaced"/>
</dbReference>
<reference evidence="6" key="3">
    <citation type="submission" date="2025-04" db="UniProtKB">
        <authorList>
            <consortium name="RefSeq"/>
        </authorList>
    </citation>
    <scope>IDENTIFICATION</scope>
    <source>
        <strain evidence="6">CBS 781.70</strain>
    </source>
</reference>
<evidence type="ECO:0000256" key="1">
    <source>
        <dbReference type="ARBA" id="ARBA00022909"/>
    </source>
</evidence>
<reference evidence="6" key="2">
    <citation type="submission" date="2020-04" db="EMBL/GenBank/DDBJ databases">
        <authorList>
            <consortium name="NCBI Genome Project"/>
        </authorList>
    </citation>
    <scope>NUCLEOTIDE SEQUENCE</scope>
    <source>
        <strain evidence="6">CBS 781.70</strain>
    </source>
</reference>
<accession>A0A6G1FYI7</accession>
<dbReference type="OrthoDB" id="5425486at2759"/>
<keyword evidence="1" id="KW-0289">Folate biosynthesis</keyword>
<dbReference type="Gene3D" id="3.30.1130.10">
    <property type="match status" value="2"/>
</dbReference>
<feature type="region of interest" description="Disordered" evidence="2">
    <location>
        <begin position="1"/>
        <end position="45"/>
    </location>
</feature>
<dbReference type="RefSeq" id="XP_033532367.1">
    <property type="nucleotide sequence ID" value="XM_033679811.1"/>
</dbReference>
<protein>
    <recommendedName>
        <fullName evidence="3">Dihydroneopterin aldolase/epimerase domain-containing protein</fullName>
    </recommendedName>
</protein>
<proteinExistence type="predicted"/>
<dbReference type="GO" id="GO:0046656">
    <property type="term" value="P:folic acid biosynthetic process"/>
    <property type="evidence" value="ECO:0007669"/>
    <property type="project" value="UniProtKB-KW"/>
</dbReference>
<dbReference type="EMBL" id="ML975164">
    <property type="protein sequence ID" value="KAF1810736.1"/>
    <property type="molecule type" value="Genomic_DNA"/>
</dbReference>
<keyword evidence="5" id="KW-1185">Reference proteome</keyword>
<dbReference type="GeneID" id="54420381"/>
<evidence type="ECO:0000256" key="2">
    <source>
        <dbReference type="SAM" id="MobiDB-lite"/>
    </source>
</evidence>
<organism evidence="4">
    <name type="scientific">Eremomyces bilateralis CBS 781.70</name>
    <dbReference type="NCBI Taxonomy" id="1392243"/>
    <lineage>
        <taxon>Eukaryota</taxon>
        <taxon>Fungi</taxon>
        <taxon>Dikarya</taxon>
        <taxon>Ascomycota</taxon>
        <taxon>Pezizomycotina</taxon>
        <taxon>Dothideomycetes</taxon>
        <taxon>Dothideomycetes incertae sedis</taxon>
        <taxon>Eremomycetales</taxon>
        <taxon>Eremomycetaceae</taxon>
        <taxon>Eremomyces</taxon>
    </lineage>
</organism>
<evidence type="ECO:0000313" key="5">
    <source>
        <dbReference type="Proteomes" id="UP000504638"/>
    </source>
</evidence>
<evidence type="ECO:0000259" key="3">
    <source>
        <dbReference type="SMART" id="SM00905"/>
    </source>
</evidence>
<feature type="domain" description="Dihydroneopterin aldolase/epimerase" evidence="3">
    <location>
        <begin position="210"/>
        <end position="327"/>
    </location>
</feature>
<dbReference type="GO" id="GO:0004150">
    <property type="term" value="F:dihydroneopterin aldolase activity"/>
    <property type="evidence" value="ECO:0007669"/>
    <property type="project" value="InterPro"/>
</dbReference>
<dbReference type="AlphaFoldDB" id="A0A6G1FYI7"/>
<dbReference type="SMART" id="SM00905">
    <property type="entry name" value="FolB"/>
    <property type="match status" value="1"/>
</dbReference>
<gene>
    <name evidence="4 6" type="ORF">P152DRAFT_460036</name>
</gene>
<dbReference type="SUPFAM" id="SSF55620">
    <property type="entry name" value="Tetrahydrobiopterin biosynthesis enzymes-like"/>
    <property type="match status" value="1"/>
</dbReference>
<dbReference type="InterPro" id="IPR006157">
    <property type="entry name" value="FolB_dom"/>
</dbReference>